<dbReference type="Pfam" id="PF14364">
    <property type="entry name" value="DUF4408"/>
    <property type="match status" value="1"/>
</dbReference>
<dbReference type="RefSeq" id="XP_035540629.1">
    <property type="nucleotide sequence ID" value="XM_035684736.1"/>
</dbReference>
<dbReference type="InParanoid" id="A0A6P9DZE6"/>
<evidence type="ECO:0000256" key="1">
    <source>
        <dbReference type="SAM" id="MobiDB-lite"/>
    </source>
</evidence>
<dbReference type="OrthoDB" id="781735at2759"/>
<dbReference type="AlphaFoldDB" id="A0A6P9DZE6"/>
<evidence type="ECO:0000256" key="2">
    <source>
        <dbReference type="SAM" id="Phobius"/>
    </source>
</evidence>
<keyword evidence="2" id="KW-0812">Transmembrane</keyword>
<feature type="domain" description="DUF4408" evidence="3">
    <location>
        <begin position="69"/>
        <end position="90"/>
    </location>
</feature>
<protein>
    <submittedName>
        <fullName evidence="5">Uncharacterized protein LOC118344290</fullName>
    </submittedName>
</protein>
<name>A0A6P9DZE6_JUGRE</name>
<accession>A0A6P9DZE6</accession>
<dbReference type="PANTHER" id="PTHR35762:SF5">
    <property type="entry name" value="DUF4408 DOMAIN-CONTAINING PROTEIN"/>
    <property type="match status" value="1"/>
</dbReference>
<gene>
    <name evidence="5" type="primary">LOC118344290</name>
</gene>
<proteinExistence type="predicted"/>
<organism evidence="4 5">
    <name type="scientific">Juglans regia</name>
    <name type="common">English walnut</name>
    <dbReference type="NCBI Taxonomy" id="51240"/>
    <lineage>
        <taxon>Eukaryota</taxon>
        <taxon>Viridiplantae</taxon>
        <taxon>Streptophyta</taxon>
        <taxon>Embryophyta</taxon>
        <taxon>Tracheophyta</taxon>
        <taxon>Spermatophyta</taxon>
        <taxon>Magnoliopsida</taxon>
        <taxon>eudicotyledons</taxon>
        <taxon>Gunneridae</taxon>
        <taxon>Pentapetalae</taxon>
        <taxon>rosids</taxon>
        <taxon>fabids</taxon>
        <taxon>Fagales</taxon>
        <taxon>Juglandaceae</taxon>
        <taxon>Juglans</taxon>
    </lineage>
</organism>
<dbReference type="GeneID" id="118344290"/>
<feature type="transmembrane region" description="Helical" evidence="2">
    <location>
        <begin position="63"/>
        <end position="85"/>
    </location>
</feature>
<dbReference type="PROSITE" id="PS51257">
    <property type="entry name" value="PROKAR_LIPOPROTEIN"/>
    <property type="match status" value="1"/>
</dbReference>
<keyword evidence="2" id="KW-0472">Membrane</keyword>
<evidence type="ECO:0000259" key="3">
    <source>
        <dbReference type="Pfam" id="PF14364"/>
    </source>
</evidence>
<dbReference type="Proteomes" id="UP000235220">
    <property type="component" value="Chromosome 13"/>
</dbReference>
<reference evidence="5" key="1">
    <citation type="submission" date="2025-08" db="UniProtKB">
        <authorList>
            <consortium name="RefSeq"/>
        </authorList>
    </citation>
    <scope>IDENTIFICATION</scope>
    <source>
        <tissue evidence="5">Leaves</tissue>
    </source>
</reference>
<keyword evidence="4" id="KW-1185">Reference proteome</keyword>
<dbReference type="KEGG" id="jre:118344290"/>
<dbReference type="InterPro" id="IPR025520">
    <property type="entry name" value="DUF4408"/>
</dbReference>
<feature type="compositionally biased region" description="Acidic residues" evidence="1">
    <location>
        <begin position="210"/>
        <end position="220"/>
    </location>
</feature>
<dbReference type="PANTHER" id="PTHR35762">
    <property type="entry name" value="TRANSMEMBRANE PROTEIN"/>
    <property type="match status" value="1"/>
</dbReference>
<dbReference type="Pfam" id="PF05553">
    <property type="entry name" value="DUF761"/>
    <property type="match status" value="1"/>
</dbReference>
<sequence length="247" mass="28623">MDSIRAEKLRAMNSYKKINQFLYNLILHSLISLSCSLLFSYPYWFPSLRCTMKHFLSASLPNISAVFTNPKCLFVVVNVIVVFLVGESKLVASNSSPVGDLYDEYIERSQNLRGQKYSTFQEIREVEKNSETQDHGYNNIINHASLREEESNRPDEKEEKKLEMNLIEDSSSSTTTRIEGKEVIKEKEKEKEKEVVKAEEEKEVNVKAEDDVELDEEEETGLPAEELNRRADEFIARVNRQMWIEAI</sequence>
<evidence type="ECO:0000313" key="4">
    <source>
        <dbReference type="Proteomes" id="UP000235220"/>
    </source>
</evidence>
<keyword evidence="2" id="KW-1133">Transmembrane helix</keyword>
<dbReference type="InterPro" id="IPR008480">
    <property type="entry name" value="DUF761_pln"/>
</dbReference>
<feature type="transmembrane region" description="Helical" evidence="2">
    <location>
        <begin position="21"/>
        <end position="43"/>
    </location>
</feature>
<feature type="region of interest" description="Disordered" evidence="1">
    <location>
        <begin position="186"/>
        <end position="225"/>
    </location>
</feature>
<feature type="compositionally biased region" description="Basic and acidic residues" evidence="1">
    <location>
        <begin position="186"/>
        <end position="209"/>
    </location>
</feature>
<evidence type="ECO:0000313" key="5">
    <source>
        <dbReference type="RefSeq" id="XP_035540629.1"/>
    </source>
</evidence>